<feature type="region of interest" description="Disordered" evidence="5">
    <location>
        <begin position="142"/>
        <end position="178"/>
    </location>
</feature>
<feature type="coiled-coil region" evidence="4">
    <location>
        <begin position="445"/>
        <end position="475"/>
    </location>
</feature>
<evidence type="ECO:0000313" key="8">
    <source>
        <dbReference type="Proteomes" id="UP000275408"/>
    </source>
</evidence>
<feature type="region of interest" description="Disordered" evidence="5">
    <location>
        <begin position="512"/>
        <end position="533"/>
    </location>
</feature>
<keyword evidence="2" id="KW-0677">Repeat</keyword>
<feature type="repeat" description="WD" evidence="3">
    <location>
        <begin position="813"/>
        <end position="853"/>
    </location>
</feature>
<dbReference type="InterPro" id="IPR036047">
    <property type="entry name" value="F-box-like_dom_sf"/>
</dbReference>
<keyword evidence="1 3" id="KW-0853">WD repeat</keyword>
<dbReference type="PROSITE" id="PS50082">
    <property type="entry name" value="WD_REPEATS_2"/>
    <property type="match status" value="7"/>
</dbReference>
<proteinExistence type="predicted"/>
<dbReference type="InterPro" id="IPR036322">
    <property type="entry name" value="WD40_repeat_dom_sf"/>
</dbReference>
<dbReference type="InterPro" id="IPR019775">
    <property type="entry name" value="WD40_repeat_CS"/>
</dbReference>
<dbReference type="PROSITE" id="PS50294">
    <property type="entry name" value="WD_REPEATS_REGION"/>
    <property type="match status" value="7"/>
</dbReference>
<feature type="compositionally biased region" description="Polar residues" evidence="5">
    <location>
        <begin position="143"/>
        <end position="158"/>
    </location>
</feature>
<dbReference type="Gene3D" id="2.130.10.10">
    <property type="entry name" value="YVTN repeat-like/Quinoprotein amine dehydrogenase"/>
    <property type="match status" value="2"/>
</dbReference>
<dbReference type="Pfam" id="PF00400">
    <property type="entry name" value="WD40"/>
    <property type="match status" value="7"/>
</dbReference>
<evidence type="ECO:0000259" key="6">
    <source>
        <dbReference type="PROSITE" id="PS50181"/>
    </source>
</evidence>
<dbReference type="Pfam" id="PF12937">
    <property type="entry name" value="F-box-like"/>
    <property type="match status" value="1"/>
</dbReference>
<sequence length="920" mass="103565">MADGRDGLSFLPNVKASTCKQGKKTKRVAFKNLQRPLVLPSLELSTVDLQSVSSLFSHKQICKKVCEWFTDWRSWQQRILLCGVSEKCTKSQLQAFVTMLEPVFHRDFTARLKGIYPTTRIRARLVHTATVPSFSAEELKNALQPSQEVNRVNSSTTVGEVEKPTDKDLDSFHSESGGSYDRNSFSGMNFTTDTRIVSIPEGSVDSPLTPDGGTAMTASSHTIKPAADFEENRRHEHAPPFVRRVSTPNFFPHFNHKQLGHMRTVLRTGDKEKLYGHAPVTFKHNKWWEGHKGGHLIKPRRSKLSNHFKSQLSQIHQWLDEWPTHERVELLSEVVKCCDEESLNFFAQCLTQRLRDTTDLNCVPDNVLLYVFSFLNVRSLCQSSQVCYRWRFLTNESRLWKAKIASLGASEGIENLTEKIEVLGHGQAVDWKQAYREVKNYYKDLAMVKLEKEEEKELKEKLEAARCEEMKKQSKVTVTELPPKPIIKDEPKAVYSNVAEIMIAQVMENVGPAQSAPTADQKEHGDEFTAADFDGNDLTGGNLKLLTRSLKALADGGDKPEDLDVALDVRPTLVQASNLLATSEGDGERGRQKFRYLSLAVQGVFSVRRVRRLQGHMDAIFCLQFDKRRIITGSADRTIRMWDVRSGRSIHKLKGHKGGVRCLQFDDEKIVSGSWDMTIMVWHIVKFHRLKVLYGHSGCVSCLQFKGKILVSGSHDRTLRIWDTDTWECESEIEGHEGAVTCLQLNGDYLVSGSIDRTLKLWDIKTRACLHTFEGHKDAVLAVTVLGNLIISGSADGMIMFWNLETGFCEAAIQGHEGPVHSLDYNGHQHFFSSGGDNLLKEWDLSTCTCLRSLQGHKGPVFCVKAVPHRVVSCSADGFTRIWDLNSLPEGKGLSKAIAVQENVITPTKVVENSLEKSLK</sequence>
<gene>
    <name evidence="7" type="ORF">pdam_00015394</name>
</gene>
<dbReference type="SUPFAM" id="SSF50978">
    <property type="entry name" value="WD40 repeat-like"/>
    <property type="match status" value="1"/>
</dbReference>
<evidence type="ECO:0000256" key="1">
    <source>
        <dbReference type="ARBA" id="ARBA00022574"/>
    </source>
</evidence>
<feature type="repeat" description="WD" evidence="3">
    <location>
        <begin position="693"/>
        <end position="732"/>
    </location>
</feature>
<dbReference type="SMART" id="SM00320">
    <property type="entry name" value="WD40"/>
    <property type="match status" value="7"/>
</dbReference>
<dbReference type="InterPro" id="IPR001810">
    <property type="entry name" value="F-box_dom"/>
</dbReference>
<dbReference type="PANTHER" id="PTHR22847:SF637">
    <property type="entry name" value="WD REPEAT DOMAIN 5B"/>
    <property type="match status" value="1"/>
</dbReference>
<dbReference type="Gene3D" id="1.20.1280.50">
    <property type="match status" value="1"/>
</dbReference>
<dbReference type="PROSITE" id="PS50181">
    <property type="entry name" value="FBOX"/>
    <property type="match status" value="1"/>
</dbReference>
<dbReference type="PROSITE" id="PS00678">
    <property type="entry name" value="WD_REPEATS_1"/>
    <property type="match status" value="5"/>
</dbReference>
<dbReference type="STRING" id="46731.A0A3M6U3X4"/>
<dbReference type="InterPro" id="IPR001680">
    <property type="entry name" value="WD40_rpt"/>
</dbReference>
<evidence type="ECO:0000313" key="7">
    <source>
        <dbReference type="EMBL" id="RMX48188.1"/>
    </source>
</evidence>
<feature type="repeat" description="WD" evidence="3">
    <location>
        <begin position="773"/>
        <end position="807"/>
    </location>
</feature>
<dbReference type="Proteomes" id="UP000275408">
    <property type="component" value="Unassembled WGS sequence"/>
</dbReference>
<evidence type="ECO:0000256" key="5">
    <source>
        <dbReference type="SAM" id="MobiDB-lite"/>
    </source>
</evidence>
<feature type="domain" description="F-box" evidence="6">
    <location>
        <begin position="357"/>
        <end position="403"/>
    </location>
</feature>
<dbReference type="InterPro" id="IPR020472">
    <property type="entry name" value="WD40_PAC1"/>
</dbReference>
<feature type="repeat" description="WD" evidence="3">
    <location>
        <begin position="653"/>
        <end position="684"/>
    </location>
</feature>
<dbReference type="OrthoDB" id="190105at2759"/>
<feature type="repeat" description="WD" evidence="3">
    <location>
        <begin position="613"/>
        <end position="652"/>
    </location>
</feature>
<name>A0A3M6U3X4_POCDA</name>
<evidence type="ECO:0000256" key="4">
    <source>
        <dbReference type="SAM" id="Coils"/>
    </source>
</evidence>
<dbReference type="CDD" id="cd00200">
    <property type="entry name" value="WD40"/>
    <property type="match status" value="1"/>
</dbReference>
<dbReference type="InterPro" id="IPR015943">
    <property type="entry name" value="WD40/YVTN_repeat-like_dom_sf"/>
</dbReference>
<evidence type="ECO:0000256" key="2">
    <source>
        <dbReference type="ARBA" id="ARBA00022737"/>
    </source>
</evidence>
<feature type="repeat" description="WD" evidence="3">
    <location>
        <begin position="733"/>
        <end position="772"/>
    </location>
</feature>
<dbReference type="AlphaFoldDB" id="A0A3M6U3X4"/>
<dbReference type="GO" id="GO:1990234">
    <property type="term" value="C:transferase complex"/>
    <property type="evidence" value="ECO:0007669"/>
    <property type="project" value="UniProtKB-ARBA"/>
</dbReference>
<feature type="repeat" description="WD" evidence="3">
    <location>
        <begin position="854"/>
        <end position="887"/>
    </location>
</feature>
<keyword evidence="8" id="KW-1185">Reference proteome</keyword>
<evidence type="ECO:0000256" key="3">
    <source>
        <dbReference type="PROSITE-ProRule" id="PRU00221"/>
    </source>
</evidence>
<dbReference type="SMART" id="SM00256">
    <property type="entry name" value="FBOX"/>
    <property type="match status" value="1"/>
</dbReference>
<keyword evidence="4" id="KW-0175">Coiled coil</keyword>
<feature type="compositionally biased region" description="Basic and acidic residues" evidence="5">
    <location>
        <begin position="160"/>
        <end position="173"/>
    </location>
</feature>
<dbReference type="SUPFAM" id="SSF81383">
    <property type="entry name" value="F-box domain"/>
    <property type="match status" value="1"/>
</dbReference>
<dbReference type="PRINTS" id="PR00320">
    <property type="entry name" value="GPROTEINBRPT"/>
</dbReference>
<dbReference type="EMBL" id="RCHS01002306">
    <property type="protein sequence ID" value="RMX48188.1"/>
    <property type="molecule type" value="Genomic_DNA"/>
</dbReference>
<protein>
    <recommendedName>
        <fullName evidence="6">F-box domain-containing protein</fullName>
    </recommendedName>
</protein>
<dbReference type="PANTHER" id="PTHR22847">
    <property type="entry name" value="WD40 REPEAT PROTEIN"/>
    <property type="match status" value="1"/>
</dbReference>
<dbReference type="GO" id="GO:0005634">
    <property type="term" value="C:nucleus"/>
    <property type="evidence" value="ECO:0007669"/>
    <property type="project" value="TreeGrafter"/>
</dbReference>
<comment type="caution">
    <text evidence="7">The sequence shown here is derived from an EMBL/GenBank/DDBJ whole genome shotgun (WGS) entry which is preliminary data.</text>
</comment>
<organism evidence="7 8">
    <name type="scientific">Pocillopora damicornis</name>
    <name type="common">Cauliflower coral</name>
    <name type="synonym">Millepora damicornis</name>
    <dbReference type="NCBI Taxonomy" id="46731"/>
    <lineage>
        <taxon>Eukaryota</taxon>
        <taxon>Metazoa</taxon>
        <taxon>Cnidaria</taxon>
        <taxon>Anthozoa</taxon>
        <taxon>Hexacorallia</taxon>
        <taxon>Scleractinia</taxon>
        <taxon>Astrocoeniina</taxon>
        <taxon>Pocilloporidae</taxon>
        <taxon>Pocillopora</taxon>
    </lineage>
</organism>
<reference evidence="7 8" key="1">
    <citation type="journal article" date="2018" name="Sci. Rep.">
        <title>Comparative analysis of the Pocillopora damicornis genome highlights role of immune system in coral evolution.</title>
        <authorList>
            <person name="Cunning R."/>
            <person name="Bay R.A."/>
            <person name="Gillette P."/>
            <person name="Baker A.C."/>
            <person name="Traylor-Knowles N."/>
        </authorList>
    </citation>
    <scope>NUCLEOTIDE SEQUENCE [LARGE SCALE GENOMIC DNA]</scope>
    <source>
        <strain evidence="7">RSMAS</strain>
        <tissue evidence="7">Whole animal</tissue>
    </source>
</reference>
<accession>A0A3M6U3X4</accession>